<dbReference type="Proteomes" id="UP000701698">
    <property type="component" value="Unassembled WGS sequence"/>
</dbReference>
<keyword evidence="1" id="KW-1133">Transmembrane helix</keyword>
<keyword evidence="1" id="KW-0812">Transmembrane</keyword>
<gene>
    <name evidence="2" type="ORF">KC571_04285</name>
</gene>
<evidence type="ECO:0000256" key="1">
    <source>
        <dbReference type="SAM" id="Phobius"/>
    </source>
</evidence>
<name>A0A955RPN6_UNCKA</name>
<proteinExistence type="predicted"/>
<dbReference type="AlphaFoldDB" id="A0A955RPN6"/>
<dbReference type="EMBL" id="JAGQKX010000143">
    <property type="protein sequence ID" value="MCA9390596.1"/>
    <property type="molecule type" value="Genomic_DNA"/>
</dbReference>
<sequence length="361" mass="40450">MNQKGFAAFIVIAVFFGIIIGTGLIWYQQSREETQSESTTDLVTDSSEKQLTLIEIKIHQYSSNPDLAGDLLTLSSKTSFKNVKVEENGNNSVQVSSDDGGTLFISAGKSESGGVHEYIPDAAILDNEAFGIQIYRINSDYEQIVYKEYVGDNSEDNYSYYVGVGDGDLGCNSNVSNYCGPQELDLEQTNIVVYCKGDSSTEIEFCDEIVSNLYLGTNTVQPQPTPFCSSGFAYYENDYFSICYPSKLTLFEEREVQDQNDNESSTRVFFSNSERNDALRIESDGYFDSGPVQCLEESDVTVDGYDATRYIFSEELSPCGSITYMMTEIIRENQGNYLIGYQSSDKEEYEIIEQSLKILNR</sequence>
<comment type="caution">
    <text evidence="2">The sequence shown here is derived from an EMBL/GenBank/DDBJ whole genome shotgun (WGS) entry which is preliminary data.</text>
</comment>
<reference evidence="2" key="2">
    <citation type="journal article" date="2021" name="Microbiome">
        <title>Successional dynamics and alternative stable states in a saline activated sludge microbial community over 9 years.</title>
        <authorList>
            <person name="Wang Y."/>
            <person name="Ye J."/>
            <person name="Ju F."/>
            <person name="Liu L."/>
            <person name="Boyd J.A."/>
            <person name="Deng Y."/>
            <person name="Parks D.H."/>
            <person name="Jiang X."/>
            <person name="Yin X."/>
            <person name="Woodcroft B.J."/>
            <person name="Tyson G.W."/>
            <person name="Hugenholtz P."/>
            <person name="Polz M.F."/>
            <person name="Zhang T."/>
        </authorList>
    </citation>
    <scope>NUCLEOTIDE SEQUENCE</scope>
    <source>
        <strain evidence="2">HKST-UBA01</strain>
    </source>
</reference>
<evidence type="ECO:0000313" key="2">
    <source>
        <dbReference type="EMBL" id="MCA9390596.1"/>
    </source>
</evidence>
<accession>A0A955RPN6</accession>
<organism evidence="2 3">
    <name type="scientific">candidate division WWE3 bacterium</name>
    <dbReference type="NCBI Taxonomy" id="2053526"/>
    <lineage>
        <taxon>Bacteria</taxon>
        <taxon>Katanobacteria</taxon>
    </lineage>
</organism>
<evidence type="ECO:0000313" key="3">
    <source>
        <dbReference type="Proteomes" id="UP000701698"/>
    </source>
</evidence>
<keyword evidence="1" id="KW-0472">Membrane</keyword>
<protein>
    <submittedName>
        <fullName evidence="2">Uncharacterized protein</fullName>
    </submittedName>
</protein>
<reference evidence="2" key="1">
    <citation type="submission" date="2020-04" db="EMBL/GenBank/DDBJ databases">
        <authorList>
            <person name="Zhang T."/>
        </authorList>
    </citation>
    <scope>NUCLEOTIDE SEQUENCE</scope>
    <source>
        <strain evidence="2">HKST-UBA01</strain>
    </source>
</reference>
<feature type="transmembrane region" description="Helical" evidence="1">
    <location>
        <begin position="6"/>
        <end position="27"/>
    </location>
</feature>